<evidence type="ECO:0000259" key="2">
    <source>
        <dbReference type="Pfam" id="PF00496"/>
    </source>
</evidence>
<name>A0A511ZES0_9BACI</name>
<dbReference type="InterPro" id="IPR000914">
    <property type="entry name" value="SBP_5_dom"/>
</dbReference>
<comment type="caution">
    <text evidence="4">The sequence shown here is derived from an EMBL/GenBank/DDBJ whole genome shotgun (WGS) entry which is preliminary data.</text>
</comment>
<dbReference type="Pfam" id="PF12793">
    <property type="entry name" value="SgrR_N"/>
    <property type="match status" value="1"/>
</dbReference>
<keyword evidence="1" id="KW-0238">DNA-binding</keyword>
<reference evidence="4 5" key="1">
    <citation type="submission" date="2019-07" db="EMBL/GenBank/DDBJ databases">
        <title>Whole genome shotgun sequence of Oceanobacillus sojae NBRC 105379.</title>
        <authorList>
            <person name="Hosoyama A."/>
            <person name="Uohara A."/>
            <person name="Ohji S."/>
            <person name="Ichikawa N."/>
        </authorList>
    </citation>
    <scope>NUCLEOTIDE SEQUENCE [LARGE SCALE GENOMIC DNA]</scope>
    <source>
        <strain evidence="4 5">NBRC 105379</strain>
    </source>
</reference>
<dbReference type="PANTHER" id="PTHR30290:SF72">
    <property type="entry name" value="HTH-TYPE TRANSCRIPTIONAL REGULATOR SGRR"/>
    <property type="match status" value="1"/>
</dbReference>
<dbReference type="OrthoDB" id="5894719at2"/>
<dbReference type="GO" id="GO:0003677">
    <property type="term" value="F:DNA binding"/>
    <property type="evidence" value="ECO:0007669"/>
    <property type="project" value="UniProtKB-KW"/>
</dbReference>
<dbReference type="InterPro" id="IPR039424">
    <property type="entry name" value="SBP_5"/>
</dbReference>
<dbReference type="AlphaFoldDB" id="A0A511ZES0"/>
<evidence type="ECO:0000313" key="4">
    <source>
        <dbReference type="EMBL" id="GEN85942.1"/>
    </source>
</evidence>
<dbReference type="InterPro" id="IPR025370">
    <property type="entry name" value="SgrR_HTH_N"/>
</dbReference>
<protein>
    <submittedName>
        <fullName evidence="4">ABC transporter substrate-binding protein</fullName>
    </submittedName>
</protein>
<dbReference type="GO" id="GO:1904680">
    <property type="term" value="F:peptide transmembrane transporter activity"/>
    <property type="evidence" value="ECO:0007669"/>
    <property type="project" value="TreeGrafter"/>
</dbReference>
<dbReference type="GO" id="GO:0015833">
    <property type="term" value="P:peptide transport"/>
    <property type="evidence" value="ECO:0007669"/>
    <property type="project" value="TreeGrafter"/>
</dbReference>
<dbReference type="Gene3D" id="3.10.105.10">
    <property type="entry name" value="Dipeptide-binding Protein, Domain 3"/>
    <property type="match status" value="1"/>
</dbReference>
<evidence type="ECO:0000313" key="5">
    <source>
        <dbReference type="Proteomes" id="UP000321558"/>
    </source>
</evidence>
<evidence type="ECO:0000259" key="3">
    <source>
        <dbReference type="Pfam" id="PF12793"/>
    </source>
</evidence>
<evidence type="ECO:0000256" key="1">
    <source>
        <dbReference type="ARBA" id="ARBA00023125"/>
    </source>
</evidence>
<dbReference type="EMBL" id="BJYM01000002">
    <property type="protein sequence ID" value="GEN85942.1"/>
    <property type="molecule type" value="Genomic_DNA"/>
</dbReference>
<dbReference type="RefSeq" id="WP_147208714.1">
    <property type="nucleotide sequence ID" value="NZ_BJYM01000002.1"/>
</dbReference>
<dbReference type="Proteomes" id="UP000321558">
    <property type="component" value="Unassembled WGS sequence"/>
</dbReference>
<dbReference type="SUPFAM" id="SSF53850">
    <property type="entry name" value="Periplasmic binding protein-like II"/>
    <property type="match status" value="1"/>
</dbReference>
<sequence>MDVLEYYIDLKCLPEYQQAYEIRISKQEIADILFCSSRNAHYILQKWVQEGYIGWQGQRGRGKKSKLTFLKSLDEAAFLHVENLVQREKVKEAVSFATEGHFSARLKELLLNTIQRAFGIQHIEQQEEMNDVLHIPLQHNLYNMNPFFVTIAVEAHILNEIFDTLVRYNVDNKTVEPHLAHGWEVNEDYTFWTFYIRKGVRFHDGSSLTSKDVQWTFQTIINEEIKIPNKWLFEGVQEIIVQDKYTISFHLKNGNRVFPYFLSAVFTSIVPEESDIKSSSLKGTGPFKIEDVNDEKMILKAFDYHFRGRPFLDRIHMWNLPESKLDPLNFFTHENLEKEKKNRSTYTIDDNGSNYIIFNMKKTGIHQNSFFRQAVSEMIDSRQMVQELGGPRVAPSTGFIPDRSDYSNIRHSTQKAKQLLNRSGYKGETIHLAVLRFDDFLEDARWMEQKLNEIGMKVKVHPIELSDIYNEDFMLAFDAVYTGESFEDNMELAILILLRNEYGIRIFLNPSQLSELDNGFKSIIKQPDYESFLQEFQAVEEKLKESGTIIFTVHASEQNTFQSNLQGIQISGYGWPVLHKLWIKKGC</sequence>
<dbReference type="PANTHER" id="PTHR30290">
    <property type="entry name" value="PERIPLASMIC BINDING COMPONENT OF ABC TRANSPORTER"/>
    <property type="match status" value="1"/>
</dbReference>
<feature type="domain" description="Solute-binding protein family 5" evidence="2">
    <location>
        <begin position="174"/>
        <end position="481"/>
    </location>
</feature>
<feature type="domain" description="Transcriptional regulator SgrR N-terminal HTH" evidence="3">
    <location>
        <begin position="15"/>
        <end position="116"/>
    </location>
</feature>
<keyword evidence="5" id="KW-1185">Reference proteome</keyword>
<accession>A0A511ZES0</accession>
<dbReference type="Gene3D" id="3.40.190.10">
    <property type="entry name" value="Periplasmic binding protein-like II"/>
    <property type="match status" value="1"/>
</dbReference>
<dbReference type="Pfam" id="PF00496">
    <property type="entry name" value="SBP_bac_5"/>
    <property type="match status" value="1"/>
</dbReference>
<proteinExistence type="predicted"/>
<gene>
    <name evidence="4" type="ORF">OSO01_06810</name>
</gene>
<organism evidence="4 5">
    <name type="scientific">Oceanobacillus sojae</name>
    <dbReference type="NCBI Taxonomy" id="582851"/>
    <lineage>
        <taxon>Bacteria</taxon>
        <taxon>Bacillati</taxon>
        <taxon>Bacillota</taxon>
        <taxon>Bacilli</taxon>
        <taxon>Bacillales</taxon>
        <taxon>Bacillaceae</taxon>
        <taxon>Oceanobacillus</taxon>
    </lineage>
</organism>